<dbReference type="InterPro" id="IPR011008">
    <property type="entry name" value="Dimeric_a/b-barrel"/>
</dbReference>
<evidence type="ECO:0008006" key="3">
    <source>
        <dbReference type="Google" id="ProtNLM"/>
    </source>
</evidence>
<comment type="caution">
    <text evidence="1">The sequence shown here is derived from an EMBL/GenBank/DDBJ whole genome shotgun (WGS) entry which is preliminary data.</text>
</comment>
<dbReference type="EMBL" id="MDJY01000040">
    <property type="protein sequence ID" value="OUE22986.1"/>
    <property type="molecule type" value="Genomic_DNA"/>
</dbReference>
<evidence type="ECO:0000313" key="1">
    <source>
        <dbReference type="EMBL" id="OUE22986.1"/>
    </source>
</evidence>
<reference evidence="1 2" key="1">
    <citation type="submission" date="2016-08" db="EMBL/GenBank/DDBJ databases">
        <title>Genome sequence of Clavibacter michiganensis spp strain CFBP8017.</title>
        <authorList>
            <person name="Thapa S.P."/>
            <person name="Coaker G."/>
            <person name="Jacques M.-A."/>
        </authorList>
    </citation>
    <scope>NUCLEOTIDE SEQUENCE [LARGE SCALE GENOMIC DNA]</scope>
    <source>
        <strain evidence="1">CFBP8017</strain>
    </source>
</reference>
<gene>
    <name evidence="1" type="ORF">BFL36_08370</name>
</gene>
<sequence>MVQLRWSAGPAAGSATGEVVVMASRFELTGLRAVPGFFADSIASWRQSRRAPGCVGVSLEALPFRRTFWTLSAWESEEAIQEYARTAPHSGAARRQRVSMASSVFVFWRESAELLPVDWSEARSRVAAKSAGA</sequence>
<organism evidence="1 2">
    <name type="scientific">Clavibacter michiganensis</name>
    <dbReference type="NCBI Taxonomy" id="28447"/>
    <lineage>
        <taxon>Bacteria</taxon>
        <taxon>Bacillati</taxon>
        <taxon>Actinomycetota</taxon>
        <taxon>Actinomycetes</taxon>
        <taxon>Micrococcales</taxon>
        <taxon>Microbacteriaceae</taxon>
        <taxon>Clavibacter</taxon>
    </lineage>
</organism>
<dbReference type="RefSeq" id="WP_086517503.1">
    <property type="nucleotide sequence ID" value="NZ_MDJY01000040.1"/>
</dbReference>
<accession>A0A251YFK0</accession>
<name>A0A251YFK0_9MICO</name>
<protein>
    <recommendedName>
        <fullName evidence="3">DUF3291 domain-containing protein</fullName>
    </recommendedName>
</protein>
<dbReference type="SUPFAM" id="SSF54909">
    <property type="entry name" value="Dimeric alpha+beta barrel"/>
    <property type="match status" value="1"/>
</dbReference>
<dbReference type="Proteomes" id="UP000195011">
    <property type="component" value="Unassembled WGS sequence"/>
</dbReference>
<proteinExistence type="predicted"/>
<evidence type="ECO:0000313" key="2">
    <source>
        <dbReference type="Proteomes" id="UP000195011"/>
    </source>
</evidence>
<dbReference type="AlphaFoldDB" id="A0A251YFK0"/>